<dbReference type="PANTHER" id="PTHR45953">
    <property type="entry name" value="IDURONATE 2-SULFATASE"/>
    <property type="match status" value="1"/>
</dbReference>
<evidence type="ECO:0000313" key="5">
    <source>
        <dbReference type="EMBL" id="SDF76795.1"/>
    </source>
</evidence>
<proteinExistence type="inferred from homology"/>
<dbReference type="PROSITE" id="PS00149">
    <property type="entry name" value="SULFATASE_2"/>
    <property type="match status" value="1"/>
</dbReference>
<reference evidence="5 6" key="1">
    <citation type="submission" date="2016-10" db="EMBL/GenBank/DDBJ databases">
        <authorList>
            <person name="de Groot N.N."/>
        </authorList>
    </citation>
    <scope>NUCLEOTIDE SEQUENCE [LARGE SCALE GENOMIC DNA]</scope>
    <source>
        <strain evidence="5 6">GAS232</strain>
    </source>
</reference>
<gene>
    <name evidence="5" type="ORF">SAMN05444167_3248</name>
</gene>
<sequence>MNRRKFLTHAGSLAAVAAVTRGSGASPLKKRRPNVLLLMSDQHNRRVMGCSGDRVAHTPNLDVLAATGSRFTQAYCTNPVCTPSRASLMTGLYSHHNEAQNNMTPYAPEHKTIAHHFAAAGYMTGLVGKMHWVDAQTHGFDYHLGFNDWFQHLGPKTQLYADELGRPNSGSGLPEIDDLWREDGDPWKGHRTLDSRKGSVAVGEISLMPEEDHFESFVARESNRFLKRFGNADQPFFLVSSFLKPHDPFMPAKRFADMFHWQDMELPPSWGKANLATLPQEVQKTIGFDAPTPELHDPVEAKKRLAFYYANLAQMDDALGQVMATLRSLNLENDTIVCYTSDHGDMLGELGLWAKFEFYEGSCGIPLLLRVPGQKANTVAEPISQVNLCSTFTDLAGVPLLQPNDGRSMRPLLDGKAHAFGPVYAEYALGGKQPKTMIREGDWKYTLWENDIPELYNLKTDPQELHNVAALPENAARCAAMKAQIRTWQKLPSPQHVRV</sequence>
<dbReference type="InterPro" id="IPR000917">
    <property type="entry name" value="Sulfatase_N"/>
</dbReference>
<dbReference type="InterPro" id="IPR024607">
    <property type="entry name" value="Sulfatase_CS"/>
</dbReference>
<evidence type="ECO:0000256" key="3">
    <source>
        <dbReference type="ARBA" id="ARBA00022801"/>
    </source>
</evidence>
<keyword evidence="2" id="KW-0479">Metal-binding</keyword>
<dbReference type="RefSeq" id="WP_083346070.1">
    <property type="nucleotide sequence ID" value="NZ_LT629690.1"/>
</dbReference>
<dbReference type="InterPro" id="IPR017850">
    <property type="entry name" value="Alkaline_phosphatase_core_sf"/>
</dbReference>
<dbReference type="GO" id="GO:0008484">
    <property type="term" value="F:sulfuric ester hydrolase activity"/>
    <property type="evidence" value="ECO:0007669"/>
    <property type="project" value="TreeGrafter"/>
</dbReference>
<keyword evidence="3" id="KW-0378">Hydrolase</keyword>
<dbReference type="PROSITE" id="PS00523">
    <property type="entry name" value="SULFATASE_1"/>
    <property type="match status" value="1"/>
</dbReference>
<name>A0A1G7NRU8_9BACT</name>
<keyword evidence="6" id="KW-1185">Reference proteome</keyword>
<dbReference type="GO" id="GO:0046872">
    <property type="term" value="F:metal ion binding"/>
    <property type="evidence" value="ECO:0007669"/>
    <property type="project" value="UniProtKB-KW"/>
</dbReference>
<comment type="similarity">
    <text evidence="1">Belongs to the sulfatase family.</text>
</comment>
<dbReference type="AlphaFoldDB" id="A0A1G7NRU8"/>
<organism evidence="5 6">
    <name type="scientific">Terriglobus roseus</name>
    <dbReference type="NCBI Taxonomy" id="392734"/>
    <lineage>
        <taxon>Bacteria</taxon>
        <taxon>Pseudomonadati</taxon>
        <taxon>Acidobacteriota</taxon>
        <taxon>Terriglobia</taxon>
        <taxon>Terriglobales</taxon>
        <taxon>Acidobacteriaceae</taxon>
        <taxon>Terriglobus</taxon>
    </lineage>
</organism>
<dbReference type="GO" id="GO:0005737">
    <property type="term" value="C:cytoplasm"/>
    <property type="evidence" value="ECO:0007669"/>
    <property type="project" value="TreeGrafter"/>
</dbReference>
<evidence type="ECO:0000256" key="1">
    <source>
        <dbReference type="ARBA" id="ARBA00008779"/>
    </source>
</evidence>
<dbReference type="PANTHER" id="PTHR45953:SF1">
    <property type="entry name" value="IDURONATE 2-SULFATASE"/>
    <property type="match status" value="1"/>
</dbReference>
<dbReference type="Pfam" id="PF00884">
    <property type="entry name" value="Sulfatase"/>
    <property type="match status" value="1"/>
</dbReference>
<evidence type="ECO:0000256" key="2">
    <source>
        <dbReference type="ARBA" id="ARBA00022723"/>
    </source>
</evidence>
<accession>A0A1G7NRU8</accession>
<feature type="domain" description="Sulfatase N-terminal" evidence="4">
    <location>
        <begin position="33"/>
        <end position="398"/>
    </location>
</feature>
<protein>
    <submittedName>
        <fullName evidence="5">Choline-sulfatase</fullName>
    </submittedName>
</protein>
<dbReference type="SUPFAM" id="SSF53649">
    <property type="entry name" value="Alkaline phosphatase-like"/>
    <property type="match status" value="1"/>
</dbReference>
<evidence type="ECO:0000313" key="6">
    <source>
        <dbReference type="Proteomes" id="UP000182427"/>
    </source>
</evidence>
<dbReference type="Gene3D" id="3.40.720.10">
    <property type="entry name" value="Alkaline Phosphatase, subunit A"/>
    <property type="match status" value="1"/>
</dbReference>
<evidence type="ECO:0000259" key="4">
    <source>
        <dbReference type="Pfam" id="PF00884"/>
    </source>
</evidence>
<dbReference type="EMBL" id="LT629690">
    <property type="protein sequence ID" value="SDF76795.1"/>
    <property type="molecule type" value="Genomic_DNA"/>
</dbReference>
<dbReference type="Proteomes" id="UP000182427">
    <property type="component" value="Chromosome I"/>
</dbReference>
<dbReference type="OrthoDB" id="9762324at2"/>